<dbReference type="Gene3D" id="3.90.550.10">
    <property type="entry name" value="Spore Coat Polysaccharide Biosynthesis Protein SpsA, Chain A"/>
    <property type="match status" value="1"/>
</dbReference>
<sequence>MDAITTIIPCRNRYNLLIRALGSVYAQSHYVEEIIVIDDSSKNHLQELVPTKLRERTKFIRNDEQKNAAFCRNQGISLAKGDIIAFLDSDDYWDNEHIKLSLRALNNQNVPFIFGSFHSIASNRILAKLPKNCPQSQFKIAEYLFIQNGIIRTSTFVGRKEFIRTIMFDNYLAKHQDWDFIIRASVISPIGFLPTPTAYLDTSPTNRMSNKSNISASLYFLKKNSNIFDDTIRKHACTRIMKDARNNTDFRAVISLYNQCKTEISFQYFLQSLLHIFIMKLSAPFPRTLKIITKIKHSFNIIKHLSLKHPR</sequence>
<evidence type="ECO:0000313" key="2">
    <source>
        <dbReference type="EMBL" id="VBB43595.1"/>
    </source>
</evidence>
<evidence type="ECO:0000259" key="1">
    <source>
        <dbReference type="Pfam" id="PF00535"/>
    </source>
</evidence>
<dbReference type="AlphaFoldDB" id="A0A653A6K5"/>
<proteinExistence type="predicted"/>
<dbReference type="CDD" id="cd00761">
    <property type="entry name" value="Glyco_tranf_GTA_type"/>
    <property type="match status" value="1"/>
</dbReference>
<gene>
    <name evidence="2" type="ORF">TRIP_B30023</name>
</gene>
<organism evidence="2">
    <name type="scientific">Uncultured Desulfatiglans sp</name>
    <dbReference type="NCBI Taxonomy" id="1748965"/>
    <lineage>
        <taxon>Bacteria</taxon>
        <taxon>Pseudomonadati</taxon>
        <taxon>Thermodesulfobacteriota</taxon>
        <taxon>Desulfobacteria</taxon>
        <taxon>Desulfatiglandales</taxon>
        <taxon>Desulfatiglandaceae</taxon>
        <taxon>Desulfatiglans</taxon>
        <taxon>environmental samples</taxon>
    </lineage>
</organism>
<dbReference type="Pfam" id="PF00535">
    <property type="entry name" value="Glycos_transf_2"/>
    <property type="match status" value="1"/>
</dbReference>
<dbReference type="PANTHER" id="PTHR43685:SF2">
    <property type="entry name" value="GLYCOSYLTRANSFERASE 2-LIKE DOMAIN-CONTAINING PROTEIN"/>
    <property type="match status" value="1"/>
</dbReference>
<accession>A0A653A6K5</accession>
<feature type="domain" description="Glycosyltransferase 2-like" evidence="1">
    <location>
        <begin position="6"/>
        <end position="164"/>
    </location>
</feature>
<dbReference type="InterPro" id="IPR029044">
    <property type="entry name" value="Nucleotide-diphossugar_trans"/>
</dbReference>
<dbReference type="InterPro" id="IPR050834">
    <property type="entry name" value="Glycosyltransf_2"/>
</dbReference>
<dbReference type="PANTHER" id="PTHR43685">
    <property type="entry name" value="GLYCOSYLTRANSFERASE"/>
    <property type="match status" value="1"/>
</dbReference>
<name>A0A653A6K5_UNCDX</name>
<protein>
    <recommendedName>
        <fullName evidence="1">Glycosyltransferase 2-like domain-containing protein</fullName>
    </recommendedName>
</protein>
<dbReference type="SUPFAM" id="SSF53448">
    <property type="entry name" value="Nucleotide-diphospho-sugar transferases"/>
    <property type="match status" value="1"/>
</dbReference>
<dbReference type="InterPro" id="IPR001173">
    <property type="entry name" value="Glyco_trans_2-like"/>
</dbReference>
<dbReference type="EMBL" id="UPXX01000023">
    <property type="protein sequence ID" value="VBB43595.1"/>
    <property type="molecule type" value="Genomic_DNA"/>
</dbReference>
<reference evidence="2" key="1">
    <citation type="submission" date="2018-07" db="EMBL/GenBank/DDBJ databases">
        <authorList>
            <consortium name="Genoscope - CEA"/>
            <person name="William W."/>
        </authorList>
    </citation>
    <scope>NUCLEOTIDE SEQUENCE</scope>
    <source>
        <strain evidence="2">IK1</strain>
    </source>
</reference>